<dbReference type="AlphaFoldDB" id="A0A0A9C1J4"/>
<organism evidence="1">
    <name type="scientific">Arundo donax</name>
    <name type="common">Giant reed</name>
    <name type="synonym">Donax arundinaceus</name>
    <dbReference type="NCBI Taxonomy" id="35708"/>
    <lineage>
        <taxon>Eukaryota</taxon>
        <taxon>Viridiplantae</taxon>
        <taxon>Streptophyta</taxon>
        <taxon>Embryophyta</taxon>
        <taxon>Tracheophyta</taxon>
        <taxon>Spermatophyta</taxon>
        <taxon>Magnoliopsida</taxon>
        <taxon>Liliopsida</taxon>
        <taxon>Poales</taxon>
        <taxon>Poaceae</taxon>
        <taxon>PACMAD clade</taxon>
        <taxon>Arundinoideae</taxon>
        <taxon>Arundineae</taxon>
        <taxon>Arundo</taxon>
    </lineage>
</organism>
<evidence type="ECO:0000313" key="1">
    <source>
        <dbReference type="EMBL" id="JAD70119.1"/>
    </source>
</evidence>
<dbReference type="EMBL" id="GBRH01227776">
    <property type="protein sequence ID" value="JAD70119.1"/>
    <property type="molecule type" value="Transcribed_RNA"/>
</dbReference>
<reference evidence="1" key="2">
    <citation type="journal article" date="2015" name="Data Brief">
        <title>Shoot transcriptome of the giant reed, Arundo donax.</title>
        <authorList>
            <person name="Barrero R.A."/>
            <person name="Guerrero F.D."/>
            <person name="Moolhuijzen P."/>
            <person name="Goolsby J.A."/>
            <person name="Tidwell J."/>
            <person name="Bellgard S.E."/>
            <person name="Bellgard M.I."/>
        </authorList>
    </citation>
    <scope>NUCLEOTIDE SEQUENCE</scope>
    <source>
        <tissue evidence="1">Shoot tissue taken approximately 20 cm above the soil surface</tissue>
    </source>
</reference>
<name>A0A0A9C1J4_ARUDO</name>
<protein>
    <submittedName>
        <fullName evidence="1">Uncharacterized protein</fullName>
    </submittedName>
</protein>
<reference evidence="1" key="1">
    <citation type="submission" date="2014-09" db="EMBL/GenBank/DDBJ databases">
        <authorList>
            <person name="Magalhaes I.L.F."/>
            <person name="Oliveira U."/>
            <person name="Santos F.R."/>
            <person name="Vidigal T.H.D.A."/>
            <person name="Brescovit A.D."/>
            <person name="Santos A.J."/>
        </authorList>
    </citation>
    <scope>NUCLEOTIDE SEQUENCE</scope>
    <source>
        <tissue evidence="1">Shoot tissue taken approximately 20 cm above the soil surface</tissue>
    </source>
</reference>
<proteinExistence type="predicted"/>
<sequence length="33" mass="3795">MIDANLCFIVYEAVRKVASILYRMIAIGYISTR</sequence>
<accession>A0A0A9C1J4</accession>